<dbReference type="EMBL" id="CP015098">
    <property type="protein sequence ID" value="AMW11966.1"/>
    <property type="molecule type" value="Genomic_DNA"/>
</dbReference>
<evidence type="ECO:0000313" key="1">
    <source>
        <dbReference type="EMBL" id="AMW11966.1"/>
    </source>
</evidence>
<gene>
    <name evidence="1" type="ORF">A4E84_22170</name>
</gene>
<evidence type="ECO:0000313" key="2">
    <source>
        <dbReference type="Proteomes" id="UP000076096"/>
    </source>
</evidence>
<dbReference type="AlphaFoldDB" id="A0A143C391"/>
<name>A0A143C391_9ACTN</name>
<reference evidence="2" key="1">
    <citation type="submission" date="2016-04" db="EMBL/GenBank/DDBJ databases">
        <authorList>
            <person name="Zhang B."/>
        </authorList>
    </citation>
    <scope>NUCLEOTIDE SEQUENCE [LARGE SCALE GENOMIC DNA]</scope>
    <source>
        <strain evidence="2">S10</strain>
    </source>
</reference>
<organism evidence="1 2">
    <name type="scientific">Streptomyces qaidamensis</name>
    <dbReference type="NCBI Taxonomy" id="1783515"/>
    <lineage>
        <taxon>Bacteria</taxon>
        <taxon>Bacillati</taxon>
        <taxon>Actinomycetota</taxon>
        <taxon>Actinomycetes</taxon>
        <taxon>Kitasatosporales</taxon>
        <taxon>Streptomycetaceae</taxon>
        <taxon>Streptomyces</taxon>
        <taxon>Streptomyces aurantiacus group</taxon>
    </lineage>
</organism>
<sequence>MVYQLRCDSHFVGLPQTLRQERRQLYRCWDVFYIVKEACALLLRGVQGSRQPAVPEGFKLRSFNELSYKLLLFSNEKMVDDLCD</sequence>
<protein>
    <submittedName>
        <fullName evidence="1">Uncharacterized protein</fullName>
    </submittedName>
</protein>
<dbReference type="Proteomes" id="UP000076096">
    <property type="component" value="Chromosome"/>
</dbReference>
<keyword evidence="2" id="KW-1185">Reference proteome</keyword>
<accession>A0A143C391</accession>
<dbReference type="KEGG" id="stsi:A4E84_22170"/>
<proteinExistence type="predicted"/>